<organism evidence="1">
    <name type="scientific">uncultured Desulfobacterium sp</name>
    <dbReference type="NCBI Taxonomy" id="201089"/>
    <lineage>
        <taxon>Bacteria</taxon>
        <taxon>Pseudomonadati</taxon>
        <taxon>Thermodesulfobacteriota</taxon>
        <taxon>Desulfobacteria</taxon>
        <taxon>Desulfobacterales</taxon>
        <taxon>Desulfobacteriaceae</taxon>
        <taxon>Desulfobacterium</taxon>
        <taxon>environmental samples</taxon>
    </lineage>
</organism>
<gene>
    <name evidence="1" type="ORF">N47_B19520</name>
</gene>
<protein>
    <recommendedName>
        <fullName evidence="2">DUF3047 domain-containing protein</fullName>
    </recommendedName>
</protein>
<evidence type="ECO:0000313" key="1">
    <source>
        <dbReference type="EMBL" id="CBX28806.1"/>
    </source>
</evidence>
<accession>E1YE47</accession>
<dbReference type="Pfam" id="PF11249">
    <property type="entry name" value="DUF3047"/>
    <property type="match status" value="1"/>
</dbReference>
<dbReference type="AlphaFoldDB" id="E1YE47"/>
<evidence type="ECO:0008006" key="2">
    <source>
        <dbReference type="Google" id="ProtNLM"/>
    </source>
</evidence>
<proteinExistence type="predicted"/>
<name>E1YE47_9BACT</name>
<dbReference type="EMBL" id="FR695870">
    <property type="protein sequence ID" value="CBX28806.1"/>
    <property type="molecule type" value="Genomic_DNA"/>
</dbReference>
<reference evidence="1" key="1">
    <citation type="journal article" date="2011" name="Environ. Microbiol.">
        <title>Genomic insights into the metabolic potential of the polycyclic aromatic hydrocarbon degrading sulfate-reducing Deltaproteobacterium N47.</title>
        <authorList>
            <person name="Bergmann F."/>
            <person name="Selesi D."/>
            <person name="Weinmaier T."/>
            <person name="Tischler P."/>
            <person name="Rattei T."/>
            <person name="Meckenstock R.U."/>
        </authorList>
    </citation>
    <scope>NUCLEOTIDE SEQUENCE</scope>
</reference>
<dbReference type="InterPro" id="IPR021409">
    <property type="entry name" value="DUF3047"/>
</dbReference>
<sequence>MESFFLFSEKLRLIAAVSLCLLILCFIPGDASCLDLTDKNVLIIGNFCTEKSGENLPAGWETLLFKKIEKHTLYSRVRDNGCFVIKAEANASASALIRKTSINLNKYPIVNWRWKVSNILEKGDIHSKSGDDYPARVYITFEYDPAKLSLWERSKYELARLVYGQYPPYAAINYIWGSHAPKGTLSPNPYTNRTMMYVVESGDEKLNRWIEEERDVYKDYKKAFGTEPPMVSGVAIMTDTDNTGEKATAFFGDIIFKDKGK</sequence>